<feature type="coiled-coil region" evidence="1">
    <location>
        <begin position="12"/>
        <end position="39"/>
    </location>
</feature>
<sequence length="98" mass="11613">MIFTEKCYLIVINNIFIEYDELEKNIAKIESEIPCLYEKLKSLSEPLAEITNEYIRNSDATAEKIREIETLRFRLLKFLPSHKRTQTVLDAMKRFAIL</sequence>
<organism evidence="2 3">
    <name type="scientific">Schistosoma mattheei</name>
    <dbReference type="NCBI Taxonomy" id="31246"/>
    <lineage>
        <taxon>Eukaryota</taxon>
        <taxon>Metazoa</taxon>
        <taxon>Spiralia</taxon>
        <taxon>Lophotrochozoa</taxon>
        <taxon>Platyhelminthes</taxon>
        <taxon>Trematoda</taxon>
        <taxon>Digenea</taxon>
        <taxon>Strigeidida</taxon>
        <taxon>Schistosomatoidea</taxon>
        <taxon>Schistosomatidae</taxon>
        <taxon>Schistosoma</taxon>
    </lineage>
</organism>
<dbReference type="WBParaSite" id="SMTH1_14220.1">
    <property type="protein sequence ID" value="SMTH1_14220.1"/>
    <property type="gene ID" value="SMTH1_14220"/>
</dbReference>
<protein>
    <submittedName>
        <fullName evidence="3">Uncharacterized protein</fullName>
    </submittedName>
</protein>
<name>A0AA85AWA5_9TREM</name>
<evidence type="ECO:0000313" key="3">
    <source>
        <dbReference type="WBParaSite" id="SMTH1_14220.1"/>
    </source>
</evidence>
<keyword evidence="1" id="KW-0175">Coiled coil</keyword>
<dbReference type="Proteomes" id="UP000050791">
    <property type="component" value="Unassembled WGS sequence"/>
</dbReference>
<evidence type="ECO:0000313" key="2">
    <source>
        <dbReference type="Proteomes" id="UP000050791"/>
    </source>
</evidence>
<dbReference type="AlphaFoldDB" id="A0AA85AWA5"/>
<proteinExistence type="predicted"/>
<accession>A0AA85AWA5</accession>
<reference evidence="3" key="1">
    <citation type="submission" date="2023-11" db="UniProtKB">
        <authorList>
            <consortium name="WormBaseParasite"/>
        </authorList>
    </citation>
    <scope>IDENTIFICATION</scope>
</reference>
<evidence type="ECO:0000256" key="1">
    <source>
        <dbReference type="SAM" id="Coils"/>
    </source>
</evidence>